<reference evidence="1" key="1">
    <citation type="journal article" date="2020" name="Stud. Mycol.">
        <title>101 Dothideomycetes genomes: a test case for predicting lifestyles and emergence of pathogens.</title>
        <authorList>
            <person name="Haridas S."/>
            <person name="Albert R."/>
            <person name="Binder M."/>
            <person name="Bloem J."/>
            <person name="Labutti K."/>
            <person name="Salamov A."/>
            <person name="Andreopoulos B."/>
            <person name="Baker S."/>
            <person name="Barry K."/>
            <person name="Bills G."/>
            <person name="Bluhm B."/>
            <person name="Cannon C."/>
            <person name="Castanera R."/>
            <person name="Culley D."/>
            <person name="Daum C."/>
            <person name="Ezra D."/>
            <person name="Gonzalez J."/>
            <person name="Henrissat B."/>
            <person name="Kuo A."/>
            <person name="Liang C."/>
            <person name="Lipzen A."/>
            <person name="Lutzoni F."/>
            <person name="Magnuson J."/>
            <person name="Mondo S."/>
            <person name="Nolan M."/>
            <person name="Ohm R."/>
            <person name="Pangilinan J."/>
            <person name="Park H.-J."/>
            <person name="Ramirez L."/>
            <person name="Alfaro M."/>
            <person name="Sun H."/>
            <person name="Tritt A."/>
            <person name="Yoshinaga Y."/>
            <person name="Zwiers L.-H."/>
            <person name="Turgeon B."/>
            <person name="Goodwin S."/>
            <person name="Spatafora J."/>
            <person name="Crous P."/>
            <person name="Grigoriev I."/>
        </authorList>
    </citation>
    <scope>NUCLEOTIDE SEQUENCE</scope>
    <source>
        <strain evidence="1">CBS 116435</strain>
    </source>
</reference>
<sequence length="787" mass="86060">MARYPTVEEYNKNPTKAQAGVKRCDDFLKKSPNDIKLLTTKLQLLYIASPESTQSVLDQIAKINPPPTEIEDLTIIEDAVVRHSRQGVYPTPDTAGPQVSELWEKAIKLPTVSYTSKLDLMSIRFQRAVVDNRRQDVQQTLIQLKKWAEGNRVVYLAHAAATQLLSKEVGKDLPGRLALGLAKKAIKDGFDAEKGLDCRVVGQILALQEAKEELETIKGKDAFIQSGLVYQALGKWKKEGEVVAAPNGEGKGSAAEVDMEKFSSDEKISTQSDALQDALKDVLALDDVPALEEFAAKAAQLFYTSTRQLSLKRPRTPAKSIFLAISALVQASFAVEAVSSTSDQHLLQATFLAEQLLAYSEHLHEAKLVLVYLYQYLGLGSLAATHYAALNIKEVQFDTVGHTLFADIATSHPHPISITASVDTKSKSTVTFDPLGIIVQSALSFYQRCENRLADCEADILTHGQTGMIFELHELRGNLRDSITRRLFELEQRRIARLTGAIGKKATRKLDRMPLSYWGTAVLKDTRDFNAAFNFGVNVERKLHNSLDPRIRLLYRLSADCAWSLSQGEPSLVLDVEELLAEVSNLPPTSLPSLDDRKADVISVRLEVVETLVAELSQHLLRALNMLVTAPSTLSTTQTEVINAAIDRLDVKSLLISSPASAAISTIPIFFAYADATLLSHAAAAKLAQGSSAPGKPVPAEVSQAAKAIQARSRKLFDELQARAKELKAVATSAKVRESLFANAEGVSEQTTLLLKVLEGLDAKSFVEKVSQAATAGWESFGKVRLP</sequence>
<evidence type="ECO:0000313" key="2">
    <source>
        <dbReference type="Proteomes" id="UP000799441"/>
    </source>
</evidence>
<comment type="caution">
    <text evidence="1">The sequence shown here is derived from an EMBL/GenBank/DDBJ whole genome shotgun (WGS) entry which is preliminary data.</text>
</comment>
<dbReference type="AlphaFoldDB" id="A0A9P4QIL4"/>
<accession>A0A9P4QIL4</accession>
<dbReference type="EMBL" id="MU003767">
    <property type="protein sequence ID" value="KAF2725561.1"/>
    <property type="molecule type" value="Genomic_DNA"/>
</dbReference>
<gene>
    <name evidence="1" type="ORF">K431DRAFT_290680</name>
</gene>
<dbReference type="InterPro" id="IPR019183">
    <property type="entry name" value="NAA25_NatB_aux_su"/>
</dbReference>
<evidence type="ECO:0000313" key="1">
    <source>
        <dbReference type="EMBL" id="KAF2725561.1"/>
    </source>
</evidence>
<protein>
    <submittedName>
        <fullName evidence="1">Uncharacterized protein</fullName>
    </submittedName>
</protein>
<proteinExistence type="predicted"/>
<dbReference type="Pfam" id="PF09797">
    <property type="entry name" value="NatB_MDM20"/>
    <property type="match status" value="1"/>
</dbReference>
<keyword evidence="2" id="KW-1185">Reference proteome</keyword>
<name>A0A9P4QIL4_9PEZI</name>
<dbReference type="OrthoDB" id="5296at2759"/>
<dbReference type="Proteomes" id="UP000799441">
    <property type="component" value="Unassembled WGS sequence"/>
</dbReference>
<organism evidence="1 2">
    <name type="scientific">Polychaeton citri CBS 116435</name>
    <dbReference type="NCBI Taxonomy" id="1314669"/>
    <lineage>
        <taxon>Eukaryota</taxon>
        <taxon>Fungi</taxon>
        <taxon>Dikarya</taxon>
        <taxon>Ascomycota</taxon>
        <taxon>Pezizomycotina</taxon>
        <taxon>Dothideomycetes</taxon>
        <taxon>Dothideomycetidae</taxon>
        <taxon>Capnodiales</taxon>
        <taxon>Capnodiaceae</taxon>
        <taxon>Polychaeton</taxon>
    </lineage>
</organism>